<dbReference type="InterPro" id="IPR029018">
    <property type="entry name" value="Hex-like_dom2"/>
</dbReference>
<evidence type="ECO:0000256" key="7">
    <source>
        <dbReference type="PIRSR" id="PIRSR625705-1"/>
    </source>
</evidence>
<dbReference type="OrthoDB" id="1098018at2"/>
<dbReference type="InterPro" id="IPR006584">
    <property type="entry name" value="Cellulose-bd_IV"/>
</dbReference>
<dbReference type="CDD" id="cd04084">
    <property type="entry name" value="CBM6_xylanase-like"/>
    <property type="match status" value="1"/>
</dbReference>
<dbReference type="PROSITE" id="PS51175">
    <property type="entry name" value="CBM6"/>
    <property type="match status" value="1"/>
</dbReference>
<proteinExistence type="inferred from homology"/>
<dbReference type="GO" id="GO:0004560">
    <property type="term" value="F:alpha-L-fucosidase activity"/>
    <property type="evidence" value="ECO:0007669"/>
    <property type="project" value="InterPro"/>
</dbReference>
<dbReference type="Pfam" id="PF01120">
    <property type="entry name" value="Alpha_L_fucos"/>
    <property type="match status" value="1"/>
</dbReference>
<dbReference type="EMBL" id="QPJD01000005">
    <property type="protein sequence ID" value="RCW49006.1"/>
    <property type="molecule type" value="Genomic_DNA"/>
</dbReference>
<comment type="similarity">
    <text evidence="2">Belongs to the glycosyl hydrolase 29 family.</text>
</comment>
<keyword evidence="6" id="KW-0326">Glycosidase</keyword>
<dbReference type="Proteomes" id="UP000252415">
    <property type="component" value="Unassembled WGS sequence"/>
</dbReference>
<dbReference type="Pfam" id="PF02838">
    <property type="entry name" value="Glyco_hydro_20b"/>
    <property type="match status" value="1"/>
</dbReference>
<dbReference type="Pfam" id="PF00728">
    <property type="entry name" value="Glyco_hydro_20"/>
    <property type="match status" value="1"/>
</dbReference>
<organism evidence="10 11">
    <name type="scientific">Paenibacillus prosopidis</name>
    <dbReference type="NCBI Taxonomy" id="630520"/>
    <lineage>
        <taxon>Bacteria</taxon>
        <taxon>Bacillati</taxon>
        <taxon>Bacillota</taxon>
        <taxon>Bacilli</taxon>
        <taxon>Bacillales</taxon>
        <taxon>Paenibacillaceae</taxon>
        <taxon>Paenibacillus</taxon>
    </lineage>
</organism>
<dbReference type="PRINTS" id="PR00738">
    <property type="entry name" value="GLHYDRLASE20"/>
</dbReference>
<dbReference type="InterPro" id="IPR025705">
    <property type="entry name" value="Beta_hexosaminidase_sua/sub"/>
</dbReference>
<dbReference type="Gene3D" id="2.60.120.260">
    <property type="entry name" value="Galactose-binding domain-like"/>
    <property type="match status" value="3"/>
</dbReference>
<dbReference type="InterPro" id="IPR015882">
    <property type="entry name" value="HEX_bac_N"/>
</dbReference>
<dbReference type="SMART" id="SM00812">
    <property type="entry name" value="Alpha_L_fucos"/>
    <property type="match status" value="1"/>
</dbReference>
<comment type="caution">
    <text evidence="10">The sequence shown here is derived from an EMBL/GenBank/DDBJ whole genome shotgun (WGS) entry which is preliminary data.</text>
</comment>
<feature type="signal peptide" evidence="8">
    <location>
        <begin position="1"/>
        <end position="50"/>
    </location>
</feature>
<protein>
    <recommendedName>
        <fullName evidence="3">alpha-L-fucosidase</fullName>
        <ecNumber evidence="3">3.2.1.51</ecNumber>
    </recommendedName>
</protein>
<dbReference type="Gene3D" id="3.20.20.80">
    <property type="entry name" value="Glycosidases"/>
    <property type="match status" value="2"/>
</dbReference>
<evidence type="ECO:0000313" key="10">
    <source>
        <dbReference type="EMBL" id="RCW49006.1"/>
    </source>
</evidence>
<dbReference type="Gene3D" id="2.60.40.1180">
    <property type="entry name" value="Golgi alpha-mannosidase II"/>
    <property type="match status" value="1"/>
</dbReference>
<dbReference type="SUPFAM" id="SSF51445">
    <property type="entry name" value="(Trans)glycosidases"/>
    <property type="match status" value="2"/>
</dbReference>
<keyword evidence="4 8" id="KW-0732">Signal</keyword>
<dbReference type="InterPro" id="IPR013780">
    <property type="entry name" value="Glyco_hydro_b"/>
</dbReference>
<keyword evidence="11" id="KW-1185">Reference proteome</keyword>
<dbReference type="RefSeq" id="WP_114379754.1">
    <property type="nucleotide sequence ID" value="NZ_QPJD01000005.1"/>
</dbReference>
<accession>A0A368W2I0</accession>
<evidence type="ECO:0000256" key="5">
    <source>
        <dbReference type="ARBA" id="ARBA00022801"/>
    </source>
</evidence>
<dbReference type="InterPro" id="IPR057739">
    <property type="entry name" value="Glyco_hydro_29_N"/>
</dbReference>
<evidence type="ECO:0000256" key="3">
    <source>
        <dbReference type="ARBA" id="ARBA00012662"/>
    </source>
</evidence>
<dbReference type="Gene3D" id="3.30.379.10">
    <property type="entry name" value="Chitobiase/beta-hexosaminidase domain 2-like"/>
    <property type="match status" value="1"/>
</dbReference>
<name>A0A368W2I0_9BACL</name>
<evidence type="ECO:0000259" key="9">
    <source>
        <dbReference type="PROSITE" id="PS51175"/>
    </source>
</evidence>
<dbReference type="GO" id="GO:0030246">
    <property type="term" value="F:carbohydrate binding"/>
    <property type="evidence" value="ECO:0007669"/>
    <property type="project" value="InterPro"/>
</dbReference>
<gene>
    <name evidence="10" type="ORF">DFP97_105191</name>
</gene>
<feature type="chain" id="PRO_5016702944" description="alpha-L-fucosidase" evidence="8">
    <location>
        <begin position="51"/>
        <end position="1366"/>
    </location>
</feature>
<evidence type="ECO:0000313" key="11">
    <source>
        <dbReference type="Proteomes" id="UP000252415"/>
    </source>
</evidence>
<dbReference type="EC" id="3.2.1.51" evidence="3"/>
<reference evidence="10 11" key="1">
    <citation type="submission" date="2018-07" db="EMBL/GenBank/DDBJ databases">
        <title>Genomic Encyclopedia of Type Strains, Phase III (KMG-III): the genomes of soil and plant-associated and newly described type strains.</title>
        <authorList>
            <person name="Whitman W."/>
        </authorList>
    </citation>
    <scope>NUCLEOTIDE SEQUENCE [LARGE SCALE GENOMIC DNA]</scope>
    <source>
        <strain evidence="10 11">CECT 7506</strain>
    </source>
</reference>
<dbReference type="InterPro" id="IPR000933">
    <property type="entry name" value="Glyco_hydro_29"/>
</dbReference>
<feature type="domain" description="CBM6" evidence="9">
    <location>
        <begin position="681"/>
        <end position="807"/>
    </location>
</feature>
<evidence type="ECO:0000256" key="1">
    <source>
        <dbReference type="ARBA" id="ARBA00006285"/>
    </source>
</evidence>
<dbReference type="PANTHER" id="PTHR43678:SF1">
    <property type="entry name" value="BETA-N-ACETYLHEXOSAMINIDASE"/>
    <property type="match status" value="1"/>
</dbReference>
<dbReference type="GO" id="GO:0005975">
    <property type="term" value="P:carbohydrate metabolic process"/>
    <property type="evidence" value="ECO:0007669"/>
    <property type="project" value="InterPro"/>
</dbReference>
<dbReference type="SUPFAM" id="SSF55545">
    <property type="entry name" value="beta-N-acetylhexosaminidase-like domain"/>
    <property type="match status" value="1"/>
</dbReference>
<dbReference type="SMART" id="SM00606">
    <property type="entry name" value="CBD_IV"/>
    <property type="match status" value="1"/>
</dbReference>
<dbReference type="Pfam" id="PF03422">
    <property type="entry name" value="CBM_6"/>
    <property type="match status" value="1"/>
</dbReference>
<dbReference type="InterPro" id="IPR008979">
    <property type="entry name" value="Galactose-bd-like_sf"/>
</dbReference>
<dbReference type="GO" id="GO:0004563">
    <property type="term" value="F:beta-N-acetylhexosaminidase activity"/>
    <property type="evidence" value="ECO:0007669"/>
    <property type="project" value="InterPro"/>
</dbReference>
<evidence type="ECO:0000256" key="6">
    <source>
        <dbReference type="ARBA" id="ARBA00023295"/>
    </source>
</evidence>
<sequence>MLKSMKNGIVSPNGSPNGRNTKIRLRKFCFTLLAVSLSLLSFPYSPLANAEPDGTEQALVSTGVNPVPEVVPSLREWNGGTGSFSLEVKSQVVVDSVYADQLQDDAEVFVDDLETMSGMRLSIKVSQEPKPGDLFLTLDESVKKDEGYALNIEDGITIQGKTDTGVFYGLQTVLQILKQDPAHRSLPRGTANDYPDTGFRSFMIDSGHTFATLGYIEQMIRQIAWHKLNTLHIHFTDAEGFRLESDTYPGLASEGQSYSKADIREMQDLAKKYHITIIPEIDVPGHATAMINYNPNLKFPTGDHFDTGWTIDITREENREWVKGLLKEFLPLFDGPIFHIGGDEYQTDAKTALSPEIIQYANDRGFKKRADVFVDFTNEINDLVKSYGKRTMIWNWWDIEQENDLQPDKDIIVEAWRGSPLKYTEMGYDVVNSDEVVLYTGPTDPPGYPTDSNRVYKTWTIPQDPKLIGFSLSNWTGGWMGPRLSDDYFEWFNRRPREAMAERIWGGPLSATTADFESRVDRIGTAPGIPEYAPYGGEKLTGTPFGTAPGYDGSSTYDKAFDGEPGTFFDYVNPNDGYTGIDLGEGNAKTVNKIRFLPRLDYTARVTGGKFQGSNEGPDKGFVDLFTVNWTADNGWTEVPVKDATPYRFLRYVSPDNGYTNMAEVEFYTASPNNAKVSANAVIQAHEYSDKKGGIQLENDISPDNTSIGNIKAGSWVKYDRVDFNGGFYDSFMASIAFDGDTGDQPIEIRLDAADGRLIGVLNPQSTGGGNIFQEQYASVSYVSGIHDLYLVFPSETNLYLNWFVFGTNSDEESAEAKERRTQWYTNARFGGLFRFGAFTQLAGTYNGQTQEQAAGELIMNWADISKEDYLNLAAKPFNPTSFDAQKWVAAAKAAGEKYIVVTAKDRDGFSMYDTKVNVFSDFSIMGTSAYGKEKDNKDPVAALAAESKKQGLKFGIYYSISDWYHQSQTRNADGTTTMADGAKDTYVSEMKEQLRELIENVSPDLIWFDGSDGGWWTEDDAKSLYKYVRTLKSGIVVSSGIGGGIGDFNTEEQSDSTAELPKENRIPLNDSYGYVSYDSSWKSAGGIVNDLAEAVSAGGNLLLGAGPKPDGTLPEESETVLKQIGDWLSLNGDSIYDAKASVYTETQSWGDATSKRGKLYLHVAKWPADGQLIIPSLLNEIVRIYPINDESTEYTYTVDGEQTVISVPLEAPDTSDSVIVLNVDGIPQAMPGIPLLGEAYGKEPTYDPYSTFDKVFDGKINTYYDYLGPSDGYAGLDLGEGNAQQVTYIRFYPRIYFEGRMLGGKFQGSNEGPDEGFVDLATINTVPLSTWNNIKVDNPGTYRWIRYVSPANGYTNVAEVQFYGE</sequence>
<keyword evidence="5" id="KW-0378">Hydrolase</keyword>
<comment type="similarity">
    <text evidence="1">Belongs to the glycosyl hydrolase 20 family.</text>
</comment>
<dbReference type="InterPro" id="IPR015883">
    <property type="entry name" value="Glyco_hydro_20_cat"/>
</dbReference>
<dbReference type="SUPFAM" id="SSF49785">
    <property type="entry name" value="Galactose-binding domain-like"/>
    <property type="match status" value="3"/>
</dbReference>
<evidence type="ECO:0000256" key="8">
    <source>
        <dbReference type="SAM" id="SignalP"/>
    </source>
</evidence>
<evidence type="ECO:0000256" key="2">
    <source>
        <dbReference type="ARBA" id="ARBA00007951"/>
    </source>
</evidence>
<feature type="active site" description="Proton donor" evidence="7">
    <location>
        <position position="344"/>
    </location>
</feature>
<dbReference type="InterPro" id="IPR017853">
    <property type="entry name" value="GH"/>
</dbReference>
<dbReference type="PANTHER" id="PTHR43678">
    <property type="entry name" value="PUTATIVE (AFU_ORTHOLOGUE AFUA_2G00640)-RELATED"/>
    <property type="match status" value="1"/>
</dbReference>
<dbReference type="InterPro" id="IPR052764">
    <property type="entry name" value="GH20_Enzymes"/>
</dbReference>
<dbReference type="InterPro" id="IPR005084">
    <property type="entry name" value="CBM6"/>
</dbReference>
<evidence type="ECO:0000256" key="4">
    <source>
        <dbReference type="ARBA" id="ARBA00022729"/>
    </source>
</evidence>